<dbReference type="InterPro" id="IPR014729">
    <property type="entry name" value="Rossmann-like_a/b/a_fold"/>
</dbReference>
<keyword evidence="4 11" id="KW-0662">Pyridine nucleotide biosynthesis</keyword>
<protein>
    <recommendedName>
        <fullName evidence="11">Probable nicotinate-nucleotide adenylyltransferase</fullName>
        <ecNumber evidence="11">2.7.7.18</ecNumber>
    </recommendedName>
    <alternativeName>
        <fullName evidence="11">Deamido-NAD(+) diphosphorylase</fullName>
    </alternativeName>
    <alternativeName>
        <fullName evidence="11">Deamido-NAD(+) pyrophosphorylase</fullName>
    </alternativeName>
    <alternativeName>
        <fullName evidence="11">Nicotinate mononucleotide adenylyltransferase</fullName>
        <shortName evidence="11">NaMN adenylyltransferase</shortName>
    </alternativeName>
</protein>
<dbReference type="AlphaFoldDB" id="A0A1J5UFC6"/>
<evidence type="ECO:0000259" key="12">
    <source>
        <dbReference type="Pfam" id="PF01467"/>
    </source>
</evidence>
<dbReference type="Proteomes" id="UP000182798">
    <property type="component" value="Unassembled WGS sequence"/>
</dbReference>
<dbReference type="UniPathway" id="UPA00253">
    <property type="reaction ID" value="UER00332"/>
</dbReference>
<evidence type="ECO:0000256" key="6">
    <source>
        <dbReference type="ARBA" id="ARBA00022695"/>
    </source>
</evidence>
<evidence type="ECO:0000256" key="8">
    <source>
        <dbReference type="ARBA" id="ARBA00022840"/>
    </source>
</evidence>
<dbReference type="HAMAP" id="MF_00244">
    <property type="entry name" value="NaMN_adenylyltr"/>
    <property type="match status" value="1"/>
</dbReference>
<keyword evidence="7 11" id="KW-0547">Nucleotide-binding</keyword>
<accession>A0A1J5UFC6</accession>
<comment type="similarity">
    <text evidence="3 11">Belongs to the NadD family.</text>
</comment>
<dbReference type="GO" id="GO:0009435">
    <property type="term" value="P:NAD+ biosynthetic process"/>
    <property type="evidence" value="ECO:0007669"/>
    <property type="project" value="UniProtKB-UniRule"/>
</dbReference>
<dbReference type="OrthoDB" id="5295945at2"/>
<keyword evidence="5 11" id="KW-0808">Transferase</keyword>
<keyword evidence="9 11" id="KW-0520">NAD</keyword>
<evidence type="ECO:0000256" key="10">
    <source>
        <dbReference type="ARBA" id="ARBA00048721"/>
    </source>
</evidence>
<dbReference type="NCBIfam" id="TIGR00125">
    <property type="entry name" value="cyt_tran_rel"/>
    <property type="match status" value="1"/>
</dbReference>
<dbReference type="RefSeq" id="WP_071564475.1">
    <property type="nucleotide sequence ID" value="NZ_FQNS01000008.1"/>
</dbReference>
<evidence type="ECO:0000256" key="3">
    <source>
        <dbReference type="ARBA" id="ARBA00009014"/>
    </source>
</evidence>
<dbReference type="EC" id="2.7.7.18" evidence="11"/>
<keyword evidence="6 11" id="KW-0548">Nucleotidyltransferase</keyword>
<comment type="pathway">
    <text evidence="2 11">Cofactor biosynthesis; NAD(+) biosynthesis; deamido-NAD(+) from nicotinate D-ribonucleotide: step 1/1.</text>
</comment>
<dbReference type="GO" id="GO:0005524">
    <property type="term" value="F:ATP binding"/>
    <property type="evidence" value="ECO:0007669"/>
    <property type="project" value="UniProtKB-KW"/>
</dbReference>
<evidence type="ECO:0000256" key="1">
    <source>
        <dbReference type="ARBA" id="ARBA00002324"/>
    </source>
</evidence>
<evidence type="ECO:0000256" key="9">
    <source>
        <dbReference type="ARBA" id="ARBA00023027"/>
    </source>
</evidence>
<comment type="caution">
    <text evidence="13">The sequence shown here is derived from an EMBL/GenBank/DDBJ whole genome shotgun (WGS) entry which is preliminary data.</text>
</comment>
<evidence type="ECO:0000256" key="4">
    <source>
        <dbReference type="ARBA" id="ARBA00022642"/>
    </source>
</evidence>
<dbReference type="InterPro" id="IPR005248">
    <property type="entry name" value="NadD/NMNAT"/>
</dbReference>
<dbReference type="PANTHER" id="PTHR39321">
    <property type="entry name" value="NICOTINATE-NUCLEOTIDE ADENYLYLTRANSFERASE-RELATED"/>
    <property type="match status" value="1"/>
</dbReference>
<comment type="catalytic activity">
    <reaction evidence="10 11">
        <text>nicotinate beta-D-ribonucleotide + ATP + H(+) = deamido-NAD(+) + diphosphate</text>
        <dbReference type="Rhea" id="RHEA:22860"/>
        <dbReference type="ChEBI" id="CHEBI:15378"/>
        <dbReference type="ChEBI" id="CHEBI:30616"/>
        <dbReference type="ChEBI" id="CHEBI:33019"/>
        <dbReference type="ChEBI" id="CHEBI:57502"/>
        <dbReference type="ChEBI" id="CHEBI:58437"/>
        <dbReference type="EC" id="2.7.7.18"/>
    </reaction>
</comment>
<dbReference type="SUPFAM" id="SSF52374">
    <property type="entry name" value="Nucleotidylyl transferase"/>
    <property type="match status" value="1"/>
</dbReference>
<name>A0A1J5UFC6_9GAMM</name>
<evidence type="ECO:0000256" key="11">
    <source>
        <dbReference type="HAMAP-Rule" id="MF_00244"/>
    </source>
</evidence>
<evidence type="ECO:0000256" key="2">
    <source>
        <dbReference type="ARBA" id="ARBA00005019"/>
    </source>
</evidence>
<evidence type="ECO:0000256" key="5">
    <source>
        <dbReference type="ARBA" id="ARBA00022679"/>
    </source>
</evidence>
<evidence type="ECO:0000313" key="14">
    <source>
        <dbReference type="Proteomes" id="UP000182798"/>
    </source>
</evidence>
<dbReference type="GO" id="GO:0004515">
    <property type="term" value="F:nicotinate-nucleotide adenylyltransferase activity"/>
    <property type="evidence" value="ECO:0007669"/>
    <property type="project" value="UniProtKB-UniRule"/>
</dbReference>
<dbReference type="InterPro" id="IPR004821">
    <property type="entry name" value="Cyt_trans-like"/>
</dbReference>
<feature type="domain" description="Cytidyltransferase-like" evidence="12">
    <location>
        <begin position="4"/>
        <end position="160"/>
    </location>
</feature>
<reference evidence="14" key="1">
    <citation type="submission" date="2016-09" db="EMBL/GenBank/DDBJ databases">
        <title>Genome Sequence of Bathymodiolus thermophilus sulfur-oxidizing gill endosymbiont.</title>
        <authorList>
            <person name="Ponnudurai R."/>
            <person name="Kleiner M."/>
            <person name="Sayavedra L."/>
            <person name="Thuermer A."/>
            <person name="Felbeck H."/>
            <person name="Schlueter R."/>
            <person name="Schweder T."/>
            <person name="Markert S."/>
        </authorList>
    </citation>
    <scope>NUCLEOTIDE SEQUENCE [LARGE SCALE GENOMIC DNA]</scope>
    <source>
        <strain evidence="14">BAT/CrabSpa'14</strain>
    </source>
</reference>
<gene>
    <name evidence="11" type="primary">nadD</name>
    <name evidence="13" type="ORF">BGC33_11100</name>
</gene>
<dbReference type="Gene3D" id="3.40.50.620">
    <property type="entry name" value="HUPs"/>
    <property type="match status" value="1"/>
</dbReference>
<dbReference type="NCBIfam" id="TIGR00482">
    <property type="entry name" value="nicotinate (nicotinamide) nucleotide adenylyltransferase"/>
    <property type="match status" value="1"/>
</dbReference>
<dbReference type="EMBL" id="MIQH01000597">
    <property type="protein sequence ID" value="OIR24613.1"/>
    <property type="molecule type" value="Genomic_DNA"/>
</dbReference>
<evidence type="ECO:0000256" key="7">
    <source>
        <dbReference type="ARBA" id="ARBA00022741"/>
    </source>
</evidence>
<dbReference type="CDD" id="cd02165">
    <property type="entry name" value="NMNAT"/>
    <property type="match status" value="1"/>
</dbReference>
<organism evidence="13 14">
    <name type="scientific">Bathymodiolus thermophilus thioautotrophic gill symbiont</name>
    <dbReference type="NCBI Taxonomy" id="2360"/>
    <lineage>
        <taxon>Bacteria</taxon>
        <taxon>Pseudomonadati</taxon>
        <taxon>Pseudomonadota</taxon>
        <taxon>Gammaproteobacteria</taxon>
        <taxon>sulfur-oxidizing symbionts</taxon>
    </lineage>
</organism>
<comment type="function">
    <text evidence="1 11">Catalyzes the reversible adenylation of nicotinate mononucleotide (NaMN) to nicotinic acid adenine dinucleotide (NaAD).</text>
</comment>
<dbReference type="Pfam" id="PF01467">
    <property type="entry name" value="CTP_transf_like"/>
    <property type="match status" value="1"/>
</dbReference>
<keyword evidence="8 11" id="KW-0067">ATP-binding</keyword>
<evidence type="ECO:0000313" key="13">
    <source>
        <dbReference type="EMBL" id="OIR24613.1"/>
    </source>
</evidence>
<dbReference type="PANTHER" id="PTHR39321:SF3">
    <property type="entry name" value="PHOSPHOPANTETHEINE ADENYLYLTRANSFERASE"/>
    <property type="match status" value="1"/>
</dbReference>
<sequence>MIGFFGGSFDPVHYGHLKTARALKKELGLTQLFLMPCKTPVHKSALQFSNQQRLDMLNLAIAEFDDLQLDSREIDRQSASYTIDTLKQIKIDYPNKKIFLIMGEDSFNTLETWKNYQQLSDYAQLVVLPRLSELEGSISRMGVYFAKTLLVNISSTQIRSKIRNQENLSELLPENIIKYIGKTLHKYE</sequence>
<proteinExistence type="inferred from homology"/>